<evidence type="ECO:0000313" key="4">
    <source>
        <dbReference type="Proteomes" id="UP000609726"/>
    </source>
</evidence>
<dbReference type="InterPro" id="IPR017740">
    <property type="entry name" value="TssA-like"/>
</dbReference>
<dbReference type="PANTHER" id="PTHR37951">
    <property type="entry name" value="CYTOPLASMIC PROTEIN-RELATED"/>
    <property type="match status" value="1"/>
</dbReference>
<keyword evidence="4" id="KW-1185">Reference proteome</keyword>
<evidence type="ECO:0000256" key="1">
    <source>
        <dbReference type="SAM" id="MobiDB-lite"/>
    </source>
</evidence>
<dbReference type="PANTHER" id="PTHR37951:SF1">
    <property type="entry name" value="TYPE VI SECRETION SYSTEM COMPONENT TSSA1"/>
    <property type="match status" value="1"/>
</dbReference>
<gene>
    <name evidence="3" type="primary">tssA</name>
    <name evidence="3" type="ORF">F2P45_11205</name>
</gene>
<reference evidence="3 4" key="1">
    <citation type="submission" date="2019-10" db="EMBL/GenBank/DDBJ databases">
        <title>Taxonomy of Antarctic Massilia spp.: description of Massilia rubra sp. nov., Massilia aquatica sp. nov., Massilia mucilaginosa sp. nov., Massilia frigida sp. nov. isolated from streams, lakes and regoliths.</title>
        <authorList>
            <person name="Holochova P."/>
            <person name="Sedlacek I."/>
            <person name="Kralova S."/>
            <person name="Maslanova I."/>
            <person name="Busse H.-J."/>
            <person name="Stankova E."/>
            <person name="Vrbovska V."/>
            <person name="Kovarovic V."/>
            <person name="Bartak M."/>
            <person name="Svec P."/>
            <person name="Pantucek R."/>
        </authorList>
    </citation>
    <scope>NUCLEOTIDE SEQUENCE [LARGE SCALE GENOMIC DNA]</scope>
    <source>
        <strain evidence="3 4">CCM 8733</strain>
    </source>
</reference>
<dbReference type="NCBIfam" id="TIGR03363">
    <property type="entry name" value="VI_chp_8"/>
    <property type="match status" value="1"/>
</dbReference>
<feature type="region of interest" description="Disordered" evidence="1">
    <location>
        <begin position="250"/>
        <end position="285"/>
    </location>
</feature>
<dbReference type="Proteomes" id="UP000609726">
    <property type="component" value="Unassembled WGS sequence"/>
</dbReference>
<dbReference type="RefSeq" id="WP_166874325.1">
    <property type="nucleotide sequence ID" value="NZ_WHJH01000010.1"/>
</dbReference>
<dbReference type="InterPro" id="IPR010657">
    <property type="entry name" value="ImpA_N"/>
</dbReference>
<protein>
    <submittedName>
        <fullName evidence="3">Type VI secretion system protein TssA</fullName>
    </submittedName>
</protein>
<dbReference type="EMBL" id="WHJH01000010">
    <property type="protein sequence ID" value="NHZ89577.1"/>
    <property type="molecule type" value="Genomic_DNA"/>
</dbReference>
<evidence type="ECO:0000313" key="3">
    <source>
        <dbReference type="EMBL" id="NHZ89577.1"/>
    </source>
</evidence>
<proteinExistence type="predicted"/>
<name>A0ABX0NSL5_9BURK</name>
<evidence type="ECO:0000259" key="2">
    <source>
        <dbReference type="Pfam" id="PF06812"/>
    </source>
</evidence>
<feature type="domain" description="ImpA N-terminal" evidence="2">
    <location>
        <begin position="18"/>
        <end position="144"/>
    </location>
</feature>
<organism evidence="3 4">
    <name type="scientific">Massilia mucilaginosa</name>
    <dbReference type="NCBI Taxonomy" id="2609282"/>
    <lineage>
        <taxon>Bacteria</taxon>
        <taxon>Pseudomonadati</taxon>
        <taxon>Pseudomonadota</taxon>
        <taxon>Betaproteobacteria</taxon>
        <taxon>Burkholderiales</taxon>
        <taxon>Oxalobacteraceae</taxon>
        <taxon>Telluria group</taxon>
        <taxon>Massilia</taxon>
    </lineage>
</organism>
<accession>A0ABX0NSL5</accession>
<sequence length="351" mass="38619">MNLPDAPCAESALLGTLLAPAADAPPCGPNLEYAAPFLALMQAAQPRAEQQYGDTIIAAEAPDWREVARQGEQLILQSKDLRIACLLAQAWTNLQGMQGYAQGLRLVAELLSRYWTDVYPRLKDDGEDDEDIDPFPRTNALAPLFEPQSVLRDLRAVPLLGPGALPLREMEAVFNHSAPEHVNYPGGPERLRMELTRARNDNHPALLAVGEAQWALETIVALLREHLGPEWLPEHQPVAKLLQRLAEVSGSGGSHAPVESAPEQAAGQPGAPPAPGARASDWRTQELGSRDDVRLMLEKICFYLEKHEPSHPAPLLLRRAQRLMQMSFYEIMRDLAPDSVSQIDLLMGTQT</sequence>
<comment type="caution">
    <text evidence="3">The sequence shown here is derived from an EMBL/GenBank/DDBJ whole genome shotgun (WGS) entry which is preliminary data.</text>
</comment>
<dbReference type="Pfam" id="PF06812">
    <property type="entry name" value="ImpA_N"/>
    <property type="match status" value="1"/>
</dbReference>